<dbReference type="Proteomes" id="UP001499895">
    <property type="component" value="Unassembled WGS sequence"/>
</dbReference>
<proteinExistence type="predicted"/>
<feature type="transmembrane region" description="Helical" evidence="1">
    <location>
        <begin position="44"/>
        <end position="65"/>
    </location>
</feature>
<evidence type="ECO:0000313" key="2">
    <source>
        <dbReference type="EMBL" id="GAA0452698.1"/>
    </source>
</evidence>
<keyword evidence="1" id="KW-0812">Transmembrane</keyword>
<feature type="transmembrane region" description="Helical" evidence="1">
    <location>
        <begin position="6"/>
        <end position="24"/>
    </location>
</feature>
<name>A0ABN0ZMV2_9ACTN</name>
<dbReference type="EMBL" id="BAAAHB010000010">
    <property type="protein sequence ID" value="GAA0452698.1"/>
    <property type="molecule type" value="Genomic_DNA"/>
</dbReference>
<keyword evidence="1" id="KW-1133">Transmembrane helix</keyword>
<comment type="caution">
    <text evidence="2">The sequence shown here is derived from an EMBL/GenBank/DDBJ whole genome shotgun (WGS) entry which is preliminary data.</text>
</comment>
<organism evidence="2 3">
    <name type="scientific">Streptomyces stramineus</name>
    <dbReference type="NCBI Taxonomy" id="173861"/>
    <lineage>
        <taxon>Bacteria</taxon>
        <taxon>Bacillati</taxon>
        <taxon>Actinomycetota</taxon>
        <taxon>Actinomycetes</taxon>
        <taxon>Kitasatosporales</taxon>
        <taxon>Streptomycetaceae</taxon>
        <taxon>Streptomyces</taxon>
    </lineage>
</organism>
<dbReference type="RefSeq" id="WP_344087431.1">
    <property type="nucleotide sequence ID" value="NZ_BAAAHB010000010.1"/>
</dbReference>
<gene>
    <name evidence="2" type="ORF">GCM10009544_14370</name>
</gene>
<evidence type="ECO:0000313" key="3">
    <source>
        <dbReference type="Proteomes" id="UP001499895"/>
    </source>
</evidence>
<accession>A0ABN0ZMV2</accession>
<evidence type="ECO:0000256" key="1">
    <source>
        <dbReference type="SAM" id="Phobius"/>
    </source>
</evidence>
<protein>
    <recommendedName>
        <fullName evidence="4">DUF4190 domain-containing protein</fullName>
    </recommendedName>
</protein>
<sequence length="70" mass="7400">MAAPPVYLWWWLGVTALLTPSGLLARLVNLRAAEGRPGPRADRVLFMGCGGLAACFGVFLTAALVTELVT</sequence>
<reference evidence="2 3" key="1">
    <citation type="journal article" date="2019" name="Int. J. Syst. Evol. Microbiol.">
        <title>The Global Catalogue of Microorganisms (GCM) 10K type strain sequencing project: providing services to taxonomists for standard genome sequencing and annotation.</title>
        <authorList>
            <consortium name="The Broad Institute Genomics Platform"/>
            <consortium name="The Broad Institute Genome Sequencing Center for Infectious Disease"/>
            <person name="Wu L."/>
            <person name="Ma J."/>
        </authorList>
    </citation>
    <scope>NUCLEOTIDE SEQUENCE [LARGE SCALE GENOMIC DNA]</scope>
    <source>
        <strain evidence="2 3">JCM 10649</strain>
    </source>
</reference>
<evidence type="ECO:0008006" key="4">
    <source>
        <dbReference type="Google" id="ProtNLM"/>
    </source>
</evidence>
<keyword evidence="3" id="KW-1185">Reference proteome</keyword>
<keyword evidence="1" id="KW-0472">Membrane</keyword>